<dbReference type="GO" id="GO:0030288">
    <property type="term" value="C:outer membrane-bounded periplasmic space"/>
    <property type="evidence" value="ECO:0007669"/>
    <property type="project" value="UniProtKB-UniRule"/>
</dbReference>
<keyword evidence="1" id="KW-0132">Cell division</keyword>
<keyword evidence="1" id="KW-0574">Periplasm</keyword>
<reference evidence="2 3" key="1">
    <citation type="submission" date="2017-01" db="EMBL/GenBank/DDBJ databases">
        <title>Complete genome of Tateyamaria omphalii DOK1-4 isolated from seawater in Dokdo.</title>
        <authorList>
            <person name="Kim J.H."/>
            <person name="Chi W.-J."/>
        </authorList>
    </citation>
    <scope>NUCLEOTIDE SEQUENCE [LARGE SCALE GENOMIC DNA]</scope>
    <source>
        <strain evidence="2 3">DOK1-4</strain>
    </source>
</reference>
<dbReference type="KEGG" id="tom:BWR18_10715"/>
<evidence type="ECO:0000313" key="2">
    <source>
        <dbReference type="EMBL" id="APX12098.1"/>
    </source>
</evidence>
<dbReference type="OrthoDB" id="9763909at2"/>
<comment type="function">
    <text evidence="1">Mediates coordination of peptidoglycan synthesis and outer membrane constriction during cell division.</text>
</comment>
<dbReference type="InterPro" id="IPR019734">
    <property type="entry name" value="TPR_rpt"/>
</dbReference>
<dbReference type="EMBL" id="CP019312">
    <property type="protein sequence ID" value="APX12098.1"/>
    <property type="molecule type" value="Genomic_DNA"/>
</dbReference>
<dbReference type="Pfam" id="PF13174">
    <property type="entry name" value="TPR_6"/>
    <property type="match status" value="1"/>
</dbReference>
<proteinExistence type="inferred from homology"/>
<dbReference type="InterPro" id="IPR011990">
    <property type="entry name" value="TPR-like_helical_dom_sf"/>
</dbReference>
<evidence type="ECO:0000256" key="1">
    <source>
        <dbReference type="HAMAP-Rule" id="MF_02066"/>
    </source>
</evidence>
<dbReference type="AlphaFoldDB" id="A0A1P8MVP2"/>
<name>A0A1P8MVP2_9RHOB</name>
<protein>
    <recommendedName>
        <fullName evidence="1">Cell division coordinator CpoB</fullName>
    </recommendedName>
</protein>
<keyword evidence="1" id="KW-0131">Cell cycle</keyword>
<comment type="subcellular location">
    <subcellularLocation>
        <location evidence="1">Periplasm</location>
    </subcellularLocation>
</comment>
<keyword evidence="1" id="KW-0175">Coiled coil</keyword>
<dbReference type="Proteomes" id="UP000186336">
    <property type="component" value="Chromosome"/>
</dbReference>
<accession>A0A1P8MVP2</accession>
<gene>
    <name evidence="1" type="primary">cpoB</name>
    <name evidence="2" type="ORF">BWR18_10715</name>
</gene>
<feature type="coiled-coil region" evidence="1">
    <location>
        <begin position="28"/>
        <end position="89"/>
    </location>
</feature>
<keyword evidence="3" id="KW-1185">Reference proteome</keyword>
<evidence type="ECO:0000313" key="3">
    <source>
        <dbReference type="Proteomes" id="UP000186336"/>
    </source>
</evidence>
<keyword evidence="1" id="KW-0732">Signal</keyword>
<dbReference type="SUPFAM" id="SSF48452">
    <property type="entry name" value="TPR-like"/>
    <property type="match status" value="1"/>
</dbReference>
<dbReference type="InterPro" id="IPR034706">
    <property type="entry name" value="CpoB"/>
</dbReference>
<feature type="chain" id="PRO_5013408790" description="Cell division coordinator CpoB" evidence="1">
    <location>
        <begin position="24"/>
        <end position="276"/>
    </location>
</feature>
<sequence precursor="true">MSVGKRFIVGFALALAVAAPALAQDQTLADIRQELIVLNTEVQRLKRELSTTGGVSGGVTGAGTVLDRVNVIERELRRLTDKTEQLEFRINSVVTDGTNRVGDLQFRLCELEPGCDIAALGDTPVLGGGEAPATTPAAPQAPAPNVPQLATQEAADFERAQEALASGDFRAAADQFATFNETYPGGPLAVEAEVRRGDALEGLGDVREGARAYLSAFTLSPEGPLAAEALYKLGAALGRLGQTQEACVTLAEVGVRFPGAPVISDAQGAMQNIGCS</sequence>
<comment type="similarity">
    <text evidence="1">Belongs to the CpoB family.</text>
</comment>
<feature type="signal peptide" evidence="1">
    <location>
        <begin position="1"/>
        <end position="23"/>
    </location>
</feature>
<organism evidence="2 3">
    <name type="scientific">Tateyamaria omphalii</name>
    <dbReference type="NCBI Taxonomy" id="299262"/>
    <lineage>
        <taxon>Bacteria</taxon>
        <taxon>Pseudomonadati</taxon>
        <taxon>Pseudomonadota</taxon>
        <taxon>Alphaproteobacteria</taxon>
        <taxon>Rhodobacterales</taxon>
        <taxon>Roseobacteraceae</taxon>
        <taxon>Tateyamaria</taxon>
    </lineage>
</organism>
<dbReference type="HAMAP" id="MF_02066">
    <property type="entry name" value="CpoB"/>
    <property type="match status" value="1"/>
</dbReference>
<dbReference type="GO" id="GO:0043093">
    <property type="term" value="P:FtsZ-dependent cytokinesis"/>
    <property type="evidence" value="ECO:0007669"/>
    <property type="project" value="UniProtKB-UniRule"/>
</dbReference>
<dbReference type="STRING" id="299262.BWR18_10715"/>
<dbReference type="Gene3D" id="1.25.40.10">
    <property type="entry name" value="Tetratricopeptide repeat domain"/>
    <property type="match status" value="1"/>
</dbReference>